<dbReference type="Proteomes" id="UP000031668">
    <property type="component" value="Unassembled WGS sequence"/>
</dbReference>
<reference evidence="1 2" key="1">
    <citation type="journal article" date="2014" name="Genome Biol. Evol.">
        <title>The genome of the myxosporean Thelohanellus kitauei shows adaptations to nutrient acquisition within its fish host.</title>
        <authorList>
            <person name="Yang Y."/>
            <person name="Xiong J."/>
            <person name="Zhou Z."/>
            <person name="Huo F."/>
            <person name="Miao W."/>
            <person name="Ran C."/>
            <person name="Liu Y."/>
            <person name="Zhang J."/>
            <person name="Feng J."/>
            <person name="Wang M."/>
            <person name="Wang M."/>
            <person name="Wang L."/>
            <person name="Yao B."/>
        </authorList>
    </citation>
    <scope>NUCLEOTIDE SEQUENCE [LARGE SCALE GENOMIC DNA]</scope>
    <source>
        <strain evidence="1">Wuqing</strain>
    </source>
</reference>
<dbReference type="OrthoDB" id="1101576at2759"/>
<evidence type="ECO:0000313" key="2">
    <source>
        <dbReference type="Proteomes" id="UP000031668"/>
    </source>
</evidence>
<dbReference type="AlphaFoldDB" id="A0A0C2N8R4"/>
<organism evidence="1 2">
    <name type="scientific">Thelohanellus kitauei</name>
    <name type="common">Myxosporean</name>
    <dbReference type="NCBI Taxonomy" id="669202"/>
    <lineage>
        <taxon>Eukaryota</taxon>
        <taxon>Metazoa</taxon>
        <taxon>Cnidaria</taxon>
        <taxon>Myxozoa</taxon>
        <taxon>Myxosporea</taxon>
        <taxon>Bivalvulida</taxon>
        <taxon>Platysporina</taxon>
        <taxon>Myxobolidae</taxon>
        <taxon>Thelohanellus</taxon>
    </lineage>
</organism>
<name>A0A0C2N8R4_THEKT</name>
<keyword evidence="2" id="KW-1185">Reference proteome</keyword>
<protein>
    <submittedName>
        <fullName evidence="1">Uncharacterized protein</fullName>
    </submittedName>
</protein>
<accession>A0A0C2N8R4</accession>
<proteinExistence type="predicted"/>
<comment type="caution">
    <text evidence="1">The sequence shown here is derived from an EMBL/GenBank/DDBJ whole genome shotgun (WGS) entry which is preliminary data.</text>
</comment>
<sequence length="137" mass="16360">MEPSKLQRRLDMHPNFLNKDKNYFKYKANGVWKIELDNRKINETLQIADEIQLPTAKYIVRVMIGEEYPLLRILLPFPPTYLCKTGFSGLLFIKSKYRKVIERVSDLLEELKLLFNQKEKPQYEELDNEECDCTENK</sequence>
<gene>
    <name evidence="1" type="ORF">RF11_15883</name>
</gene>
<evidence type="ECO:0000313" key="1">
    <source>
        <dbReference type="EMBL" id="KII70312.1"/>
    </source>
</evidence>
<dbReference type="EMBL" id="JWZT01002099">
    <property type="protein sequence ID" value="KII70312.1"/>
    <property type="molecule type" value="Genomic_DNA"/>
</dbReference>